<keyword evidence="3" id="KW-1185">Reference proteome</keyword>
<name>A0A9P6M658_MORAP</name>
<proteinExistence type="predicted"/>
<dbReference type="EMBL" id="JAAAHY010000100">
    <property type="protein sequence ID" value="KAF9967123.1"/>
    <property type="molecule type" value="Genomic_DNA"/>
</dbReference>
<dbReference type="AlphaFoldDB" id="A0A9P6M658"/>
<dbReference type="SUPFAM" id="SSF81383">
    <property type="entry name" value="F-box domain"/>
    <property type="match status" value="1"/>
</dbReference>
<dbReference type="InterPro" id="IPR036047">
    <property type="entry name" value="F-box-like_dom_sf"/>
</dbReference>
<dbReference type="Proteomes" id="UP000738359">
    <property type="component" value="Unassembled WGS sequence"/>
</dbReference>
<dbReference type="CDD" id="cd09917">
    <property type="entry name" value="F-box_SF"/>
    <property type="match status" value="1"/>
</dbReference>
<sequence length="216" mass="25316">MSPEAHASRLGPNNTTLQIDQRVPLEVWQRIFNNLYPSQLCRLSMVNRHFNQIVSSLMLWTRLFPLIFGETKRLRTLGNIPESKSHMLYICANSLFICETCLGLTENQLYYHKPKPVLAPLPTMSKKDADAGGVQFLGEELNRTWMIWMCAPCRDKQEEESKLKTEGPDDPKTQERIRWYREQHSYKTYVPLPGQLSIGDTLERQDRYMYNFNHFS</sequence>
<protein>
    <recommendedName>
        <fullName evidence="1">F-box domain-containing protein</fullName>
    </recommendedName>
</protein>
<dbReference type="Gene3D" id="1.20.1280.50">
    <property type="match status" value="1"/>
</dbReference>
<accession>A0A9P6M658</accession>
<organism evidence="2 3">
    <name type="scientific">Mortierella alpina</name>
    <name type="common">Oleaginous fungus</name>
    <name type="synonym">Mortierella renispora</name>
    <dbReference type="NCBI Taxonomy" id="64518"/>
    <lineage>
        <taxon>Eukaryota</taxon>
        <taxon>Fungi</taxon>
        <taxon>Fungi incertae sedis</taxon>
        <taxon>Mucoromycota</taxon>
        <taxon>Mortierellomycotina</taxon>
        <taxon>Mortierellomycetes</taxon>
        <taxon>Mortierellales</taxon>
        <taxon>Mortierellaceae</taxon>
        <taxon>Mortierella</taxon>
    </lineage>
</organism>
<dbReference type="Pfam" id="PF12937">
    <property type="entry name" value="F-box-like"/>
    <property type="match status" value="1"/>
</dbReference>
<evidence type="ECO:0000313" key="3">
    <source>
        <dbReference type="Proteomes" id="UP000738359"/>
    </source>
</evidence>
<dbReference type="SMART" id="SM00256">
    <property type="entry name" value="FBOX"/>
    <property type="match status" value="1"/>
</dbReference>
<dbReference type="InterPro" id="IPR001810">
    <property type="entry name" value="F-box_dom"/>
</dbReference>
<dbReference type="OrthoDB" id="2404831at2759"/>
<reference evidence="2" key="1">
    <citation type="journal article" date="2020" name="Fungal Divers.">
        <title>Resolving the Mortierellaceae phylogeny through synthesis of multi-gene phylogenetics and phylogenomics.</title>
        <authorList>
            <person name="Vandepol N."/>
            <person name="Liber J."/>
            <person name="Desiro A."/>
            <person name="Na H."/>
            <person name="Kennedy M."/>
            <person name="Barry K."/>
            <person name="Grigoriev I.V."/>
            <person name="Miller A.N."/>
            <person name="O'Donnell K."/>
            <person name="Stajich J.E."/>
            <person name="Bonito G."/>
        </authorList>
    </citation>
    <scope>NUCLEOTIDE SEQUENCE</scope>
    <source>
        <strain evidence="2">CK1249</strain>
    </source>
</reference>
<evidence type="ECO:0000259" key="1">
    <source>
        <dbReference type="PROSITE" id="PS50181"/>
    </source>
</evidence>
<gene>
    <name evidence="2" type="ORF">BGZ70_000045</name>
</gene>
<feature type="domain" description="F-box" evidence="1">
    <location>
        <begin position="17"/>
        <end position="63"/>
    </location>
</feature>
<comment type="caution">
    <text evidence="2">The sequence shown here is derived from an EMBL/GenBank/DDBJ whole genome shotgun (WGS) entry which is preliminary data.</text>
</comment>
<evidence type="ECO:0000313" key="2">
    <source>
        <dbReference type="EMBL" id="KAF9967123.1"/>
    </source>
</evidence>
<dbReference type="PROSITE" id="PS50181">
    <property type="entry name" value="FBOX"/>
    <property type="match status" value="1"/>
</dbReference>